<dbReference type="PANTHER" id="PTHR33545">
    <property type="entry name" value="UPF0750 MEMBRANE PROTEIN YITT-RELATED"/>
    <property type="match status" value="1"/>
</dbReference>
<dbReference type="InterPro" id="IPR051461">
    <property type="entry name" value="UPF0750_membrane"/>
</dbReference>
<evidence type="ECO:0000313" key="8">
    <source>
        <dbReference type="Proteomes" id="UP000049127"/>
    </source>
</evidence>
<reference evidence="7 8" key="1">
    <citation type="submission" date="2015-01" db="EMBL/GenBank/DDBJ databases">
        <authorList>
            <person name="Aslett A.Martin."/>
            <person name="De Silva Nishadi"/>
        </authorList>
    </citation>
    <scope>NUCLEOTIDE SEQUENCE [LARGE SCALE GENOMIC DNA]</scope>
    <source>
        <strain evidence="7 8">R28058</strain>
    </source>
</reference>
<evidence type="ECO:0000256" key="5">
    <source>
        <dbReference type="ARBA" id="ARBA00023136"/>
    </source>
</evidence>
<evidence type="ECO:0000256" key="3">
    <source>
        <dbReference type="ARBA" id="ARBA00022692"/>
    </source>
</evidence>
<feature type="transmembrane region" description="Helical" evidence="6">
    <location>
        <begin position="173"/>
        <end position="191"/>
    </location>
</feature>
<keyword evidence="2" id="KW-1003">Cell membrane</keyword>
<dbReference type="EMBL" id="CEKZ01000003">
    <property type="protein sequence ID" value="CEQ03077.1"/>
    <property type="molecule type" value="Genomic_DNA"/>
</dbReference>
<dbReference type="GO" id="GO:0005886">
    <property type="term" value="C:plasma membrane"/>
    <property type="evidence" value="ECO:0007669"/>
    <property type="project" value="UniProtKB-SubCell"/>
</dbReference>
<keyword evidence="3 6" id="KW-0812">Transmembrane</keyword>
<evidence type="ECO:0000256" key="2">
    <source>
        <dbReference type="ARBA" id="ARBA00022475"/>
    </source>
</evidence>
<keyword evidence="4 6" id="KW-1133">Transmembrane helix</keyword>
<proteinExistence type="predicted"/>
<dbReference type="Proteomes" id="UP000049127">
    <property type="component" value="Unassembled WGS sequence"/>
</dbReference>
<feature type="transmembrane region" description="Helical" evidence="6">
    <location>
        <begin position="106"/>
        <end position="128"/>
    </location>
</feature>
<comment type="subcellular location">
    <subcellularLocation>
        <location evidence="1">Cell membrane</location>
        <topology evidence="1">Multi-pass membrane protein</topology>
    </subcellularLocation>
</comment>
<keyword evidence="5 6" id="KW-0472">Membrane</keyword>
<organism evidence="7 8">
    <name type="scientific">Paraclostridium sordellii</name>
    <name type="common">Clostridium sordellii</name>
    <dbReference type="NCBI Taxonomy" id="1505"/>
    <lineage>
        <taxon>Bacteria</taxon>
        <taxon>Bacillati</taxon>
        <taxon>Bacillota</taxon>
        <taxon>Clostridia</taxon>
        <taxon>Peptostreptococcales</taxon>
        <taxon>Peptostreptococcaceae</taxon>
        <taxon>Paraclostridium</taxon>
    </lineage>
</organism>
<dbReference type="InterPro" id="IPR003740">
    <property type="entry name" value="YitT"/>
</dbReference>
<dbReference type="PANTHER" id="PTHR33545:SF10">
    <property type="entry name" value="UPF0750 MEMBRANE PROTEIN YPJC"/>
    <property type="match status" value="1"/>
</dbReference>
<name>A0A0C7QQM5_PARSO</name>
<dbReference type="AlphaFoldDB" id="A0A0C7QQM5"/>
<feature type="transmembrane region" description="Helical" evidence="6">
    <location>
        <begin position="149"/>
        <end position="167"/>
    </location>
</feature>
<evidence type="ECO:0000256" key="1">
    <source>
        <dbReference type="ARBA" id="ARBA00004651"/>
    </source>
</evidence>
<evidence type="ECO:0000313" key="7">
    <source>
        <dbReference type="EMBL" id="CEQ03077.1"/>
    </source>
</evidence>
<feature type="transmembrane region" description="Helical" evidence="6">
    <location>
        <begin position="7"/>
        <end position="26"/>
    </location>
</feature>
<evidence type="ECO:0000256" key="6">
    <source>
        <dbReference type="SAM" id="Phobius"/>
    </source>
</evidence>
<feature type="transmembrane region" description="Helical" evidence="6">
    <location>
        <begin position="46"/>
        <end position="67"/>
    </location>
</feature>
<evidence type="ECO:0000256" key="4">
    <source>
        <dbReference type="ARBA" id="ARBA00022989"/>
    </source>
</evidence>
<sequence length="207" mass="22220">MRIELKNIGLIVLGASILAFGSYNFNYQNNITEGGVLGLLLLIKNVLNISPSITSLIIDLSLFIIGTKFFGKKFLIYSILSTVTFSNTYKLCENIGFVVPNLSNNMILASIMAGIGVGIGVGLVVRGGGASGGDDVIALVGSKFTSLKVNHIYLISDGIVLLMSLIYLDFKQIMFSIIAVTISGKIISIIYNDIDDEGKDDDETVLI</sequence>
<dbReference type="RefSeq" id="WP_077066928.1">
    <property type="nucleotide sequence ID" value="NZ_CDNI01000003.1"/>
</dbReference>
<dbReference type="Pfam" id="PF02588">
    <property type="entry name" value="YitT_membrane"/>
    <property type="match status" value="1"/>
</dbReference>
<gene>
    <name evidence="7" type="ORF">R28058_08101</name>
</gene>
<protein>
    <submittedName>
        <fullName evidence="7">Membrane protein</fullName>
    </submittedName>
</protein>
<accession>A0A0C7QQM5</accession>